<organism evidence="3">
    <name type="scientific">freshwater metagenome</name>
    <dbReference type="NCBI Taxonomy" id="449393"/>
    <lineage>
        <taxon>unclassified sequences</taxon>
        <taxon>metagenomes</taxon>
        <taxon>ecological metagenomes</taxon>
    </lineage>
</organism>
<sequence>MMFSQQRTVGRQRGNASRRDRGEATTQLVILTPLLVILVFLGVQSALYFHAANVAAAAASQGAAAASPSSTGATSALAAAQRTITELGAHSARAPVVALDGSYVVVTVEIAVPLIVPFFPHSVTRRALEPRERFVPESNR</sequence>
<dbReference type="EMBL" id="CAFBLP010000054">
    <property type="protein sequence ID" value="CAB4884984.1"/>
    <property type="molecule type" value="Genomic_DNA"/>
</dbReference>
<dbReference type="Pfam" id="PF07811">
    <property type="entry name" value="TadE"/>
    <property type="match status" value="1"/>
</dbReference>
<dbReference type="InterPro" id="IPR012495">
    <property type="entry name" value="TadE-like_dom"/>
</dbReference>
<proteinExistence type="predicted"/>
<accession>A0A6J7EUI4</accession>
<protein>
    <submittedName>
        <fullName evidence="3">Unannotated protein</fullName>
    </submittedName>
</protein>
<evidence type="ECO:0000256" key="1">
    <source>
        <dbReference type="SAM" id="MobiDB-lite"/>
    </source>
</evidence>
<evidence type="ECO:0000259" key="2">
    <source>
        <dbReference type="Pfam" id="PF07811"/>
    </source>
</evidence>
<gene>
    <name evidence="3" type="ORF">UFOPK3376_02029</name>
</gene>
<name>A0A6J7EUI4_9ZZZZ</name>
<reference evidence="3" key="1">
    <citation type="submission" date="2020-05" db="EMBL/GenBank/DDBJ databases">
        <authorList>
            <person name="Chiriac C."/>
            <person name="Salcher M."/>
            <person name="Ghai R."/>
            <person name="Kavagutti S V."/>
        </authorList>
    </citation>
    <scope>NUCLEOTIDE SEQUENCE</scope>
</reference>
<feature type="region of interest" description="Disordered" evidence="1">
    <location>
        <begin position="1"/>
        <end position="22"/>
    </location>
</feature>
<dbReference type="AlphaFoldDB" id="A0A6J7EUI4"/>
<feature type="domain" description="TadE-like" evidence="2">
    <location>
        <begin position="22"/>
        <end position="63"/>
    </location>
</feature>
<evidence type="ECO:0000313" key="3">
    <source>
        <dbReference type="EMBL" id="CAB4884984.1"/>
    </source>
</evidence>